<keyword evidence="5" id="KW-1185">Reference proteome</keyword>
<dbReference type="AlphaFoldDB" id="A0A9P6LKA9"/>
<dbReference type="GeneID" id="62161752"/>
<feature type="region of interest" description="Disordered" evidence="2">
    <location>
        <begin position="1"/>
        <end position="55"/>
    </location>
</feature>
<protein>
    <submittedName>
        <fullName evidence="4">SAM dependent methyltransferase</fullName>
    </submittedName>
</protein>
<dbReference type="RefSeq" id="XP_038746014.1">
    <property type="nucleotide sequence ID" value="XM_038888678.1"/>
</dbReference>
<evidence type="ECO:0000313" key="4">
    <source>
        <dbReference type="EMBL" id="KAF9876553.1"/>
    </source>
</evidence>
<evidence type="ECO:0000313" key="5">
    <source>
        <dbReference type="Proteomes" id="UP000781932"/>
    </source>
</evidence>
<feature type="transmembrane region" description="Helical" evidence="3">
    <location>
        <begin position="301"/>
        <end position="319"/>
    </location>
</feature>
<dbReference type="Pfam" id="PF13489">
    <property type="entry name" value="Methyltransf_23"/>
    <property type="match status" value="1"/>
</dbReference>
<dbReference type="InterPro" id="IPR029063">
    <property type="entry name" value="SAM-dependent_MTases_sf"/>
</dbReference>
<evidence type="ECO:0000256" key="1">
    <source>
        <dbReference type="ARBA" id="ARBA00038158"/>
    </source>
</evidence>
<accession>A0A9P6LKA9</accession>
<dbReference type="Proteomes" id="UP000781932">
    <property type="component" value="Unassembled WGS sequence"/>
</dbReference>
<organism evidence="4 5">
    <name type="scientific">Colletotrichum karsti</name>
    <dbReference type="NCBI Taxonomy" id="1095194"/>
    <lineage>
        <taxon>Eukaryota</taxon>
        <taxon>Fungi</taxon>
        <taxon>Dikarya</taxon>
        <taxon>Ascomycota</taxon>
        <taxon>Pezizomycotina</taxon>
        <taxon>Sordariomycetes</taxon>
        <taxon>Hypocreomycetidae</taxon>
        <taxon>Glomerellales</taxon>
        <taxon>Glomerellaceae</taxon>
        <taxon>Colletotrichum</taxon>
        <taxon>Colletotrichum boninense species complex</taxon>
    </lineage>
</organism>
<dbReference type="GO" id="GO:0032259">
    <property type="term" value="P:methylation"/>
    <property type="evidence" value="ECO:0007669"/>
    <property type="project" value="UniProtKB-KW"/>
</dbReference>
<dbReference type="OrthoDB" id="3546297at2759"/>
<proteinExistence type="inferred from homology"/>
<keyword evidence="3" id="KW-0812">Transmembrane</keyword>
<dbReference type="PANTHER" id="PTHR43591:SF105">
    <property type="entry name" value="METHYLTRANSFERASE DOMAIN-CONTAINING PROTEIN-RELATED"/>
    <property type="match status" value="1"/>
</dbReference>
<evidence type="ECO:0000256" key="2">
    <source>
        <dbReference type="SAM" id="MobiDB-lite"/>
    </source>
</evidence>
<reference evidence="4" key="2">
    <citation type="submission" date="2020-11" db="EMBL/GenBank/DDBJ databases">
        <title>Whole genome sequencing of Colletotrichum sp.</title>
        <authorList>
            <person name="Li H."/>
        </authorList>
    </citation>
    <scope>NUCLEOTIDE SEQUENCE</scope>
    <source>
        <strain evidence="4">CkLH20</strain>
    </source>
</reference>
<keyword evidence="4" id="KW-0808">Transferase</keyword>
<keyword evidence="3" id="KW-0472">Membrane</keyword>
<keyword evidence="3" id="KW-1133">Transmembrane helix</keyword>
<dbReference type="PANTHER" id="PTHR43591">
    <property type="entry name" value="METHYLTRANSFERASE"/>
    <property type="match status" value="1"/>
</dbReference>
<comment type="similarity">
    <text evidence="1">Belongs to the methyltransferase superfamily. LaeA methyltransferase family.</text>
</comment>
<name>A0A9P6LKA9_9PEZI</name>
<reference evidence="4" key="1">
    <citation type="submission" date="2020-03" db="EMBL/GenBank/DDBJ databases">
        <authorList>
            <person name="He L."/>
        </authorList>
    </citation>
    <scope>NUCLEOTIDE SEQUENCE</scope>
    <source>
        <strain evidence="4">CkLH20</strain>
    </source>
</reference>
<sequence length="654" mass="73926">MTFDTIYEKQGDPTSATETAEVDDDTSASVRSRPRSTVSTESESVLSHSNSSTDKTRYRLRTPSVFFQDSRFTVEGVEHGRNSFNSTRSRPRNGDARRVVALDRDNPGGWVIDHHRDNLIIELDEPQVGVFSSAFQAFWGRVWGMRGGRKETLLPSSSVSSTSTDKKRFQINFAEVQRMRIRKLQCELVRHVVEMRTDGSESSGWEETLEKYIKALQDHDFMENRSNSIRDPFLATGEYAIDNYVLNRNIDRDLAEAKDMRKIKSPRPWESLDSGRDHEPICGTRTGNVARTWLRGFKERVVLAAAGGAFLIGPMWLMVLNRGLYTSLISTTAFVAAFGLLMAYFLDEGKDNPAVAEEAEDGCELDMISLASSTASLSESIIEYRRIHGRTYTQKVDYWGPNDERQNFGLDIKVLDLGTGTGTWAIDFADEFPSAEVIGVDVSPIQPTWTPPNCVFQMDDIEQPWTWEANHFDFIHIRNLEGCIGNWTNLYRQAFQCLAPGGYIEIKEFDIEIRSQTHYDLGDDHPFKTYSKTLIGAAEKLGKVGVQCRDRGIAKSLEAAGFVGIVEKKWAIPVGPWAKDPVLRDVGTGSLDYLDQSLEGFVTFLLKEVMGWQDADVLVFVARFRQAIKDYRLQPFFDLHLVYARKPEAVKTTT</sequence>
<feature type="transmembrane region" description="Helical" evidence="3">
    <location>
        <begin position="325"/>
        <end position="346"/>
    </location>
</feature>
<feature type="compositionally biased region" description="Basic and acidic residues" evidence="2">
    <location>
        <begin position="1"/>
        <end position="11"/>
    </location>
</feature>
<comment type="caution">
    <text evidence="4">The sequence shown here is derived from an EMBL/GenBank/DDBJ whole genome shotgun (WGS) entry which is preliminary data.</text>
</comment>
<dbReference type="EMBL" id="JAATWM020000017">
    <property type="protein sequence ID" value="KAF9876553.1"/>
    <property type="molecule type" value="Genomic_DNA"/>
</dbReference>
<gene>
    <name evidence="4" type="ORF">CkaCkLH20_05961</name>
</gene>
<evidence type="ECO:0000256" key="3">
    <source>
        <dbReference type="SAM" id="Phobius"/>
    </source>
</evidence>
<feature type="compositionally biased region" description="Low complexity" evidence="2">
    <location>
        <begin position="27"/>
        <end position="52"/>
    </location>
</feature>
<keyword evidence="4" id="KW-0489">Methyltransferase</keyword>
<dbReference type="Gene3D" id="3.40.50.150">
    <property type="entry name" value="Vaccinia Virus protein VP39"/>
    <property type="match status" value="1"/>
</dbReference>
<dbReference type="SUPFAM" id="SSF53335">
    <property type="entry name" value="S-adenosyl-L-methionine-dependent methyltransferases"/>
    <property type="match status" value="1"/>
</dbReference>
<dbReference type="GO" id="GO:0008168">
    <property type="term" value="F:methyltransferase activity"/>
    <property type="evidence" value="ECO:0007669"/>
    <property type="project" value="UniProtKB-KW"/>
</dbReference>
<dbReference type="CDD" id="cd02440">
    <property type="entry name" value="AdoMet_MTases"/>
    <property type="match status" value="1"/>
</dbReference>